<evidence type="ECO:0000256" key="7">
    <source>
        <dbReference type="ARBA" id="ARBA00023125"/>
    </source>
</evidence>
<dbReference type="GO" id="GO:0000156">
    <property type="term" value="F:phosphorelay response regulator activity"/>
    <property type="evidence" value="ECO:0007669"/>
    <property type="project" value="TreeGrafter"/>
</dbReference>
<dbReference type="InterPro" id="IPR039420">
    <property type="entry name" value="WalR-like"/>
</dbReference>
<protein>
    <submittedName>
        <fullName evidence="14">Response regulator transcription factor</fullName>
    </submittedName>
</protein>
<keyword evidence="6" id="KW-0805">Transcription regulation</keyword>
<evidence type="ECO:0000256" key="2">
    <source>
        <dbReference type="ARBA" id="ARBA00022490"/>
    </source>
</evidence>
<dbReference type="InterPro" id="IPR001867">
    <property type="entry name" value="OmpR/PhoB-type_DNA-bd"/>
</dbReference>
<dbReference type="Gene3D" id="3.40.50.2300">
    <property type="match status" value="1"/>
</dbReference>
<evidence type="ECO:0000256" key="8">
    <source>
        <dbReference type="ARBA" id="ARBA00023159"/>
    </source>
</evidence>
<evidence type="ECO:0000259" key="12">
    <source>
        <dbReference type="PROSITE" id="PS50110"/>
    </source>
</evidence>
<proteinExistence type="predicted"/>
<evidence type="ECO:0000256" key="4">
    <source>
        <dbReference type="ARBA" id="ARBA00022553"/>
    </source>
</evidence>
<dbReference type="InterPro" id="IPR016032">
    <property type="entry name" value="Sig_transdc_resp-reg_C-effctor"/>
</dbReference>
<evidence type="ECO:0000313" key="15">
    <source>
        <dbReference type="Proteomes" id="UP000580043"/>
    </source>
</evidence>
<organism evidence="14 15">
    <name type="scientific">Zoogloea dura</name>
    <dbReference type="NCBI Taxonomy" id="2728840"/>
    <lineage>
        <taxon>Bacteria</taxon>
        <taxon>Pseudomonadati</taxon>
        <taxon>Pseudomonadota</taxon>
        <taxon>Betaproteobacteria</taxon>
        <taxon>Rhodocyclales</taxon>
        <taxon>Zoogloeaceae</taxon>
        <taxon>Zoogloea</taxon>
    </lineage>
</organism>
<keyword evidence="8" id="KW-0010">Activator</keyword>
<keyword evidence="2" id="KW-0963">Cytoplasm</keyword>
<dbReference type="Gene3D" id="6.10.250.690">
    <property type="match status" value="1"/>
</dbReference>
<keyword evidence="3" id="KW-0678">Repressor</keyword>
<dbReference type="SUPFAM" id="SSF52172">
    <property type="entry name" value="CheY-like"/>
    <property type="match status" value="1"/>
</dbReference>
<dbReference type="PANTHER" id="PTHR48111">
    <property type="entry name" value="REGULATOR OF RPOS"/>
    <property type="match status" value="1"/>
</dbReference>
<evidence type="ECO:0000256" key="10">
    <source>
        <dbReference type="PROSITE-ProRule" id="PRU00169"/>
    </source>
</evidence>
<dbReference type="PANTHER" id="PTHR48111:SF55">
    <property type="entry name" value="AEROBIC RESPIRATION CONTROL PROTEIN ARCA"/>
    <property type="match status" value="1"/>
</dbReference>
<accession>A0A848GEF1</accession>
<evidence type="ECO:0000256" key="6">
    <source>
        <dbReference type="ARBA" id="ARBA00023015"/>
    </source>
</evidence>
<keyword evidence="4 10" id="KW-0597">Phosphoprotein</keyword>
<comment type="subcellular location">
    <subcellularLocation>
        <location evidence="1">Cytoplasm</location>
    </subcellularLocation>
</comment>
<evidence type="ECO:0000256" key="5">
    <source>
        <dbReference type="ARBA" id="ARBA00023012"/>
    </source>
</evidence>
<dbReference type="Proteomes" id="UP000580043">
    <property type="component" value="Unassembled WGS sequence"/>
</dbReference>
<keyword evidence="7 11" id="KW-0238">DNA-binding</keyword>
<keyword evidence="15" id="KW-1185">Reference proteome</keyword>
<comment type="caution">
    <text evidence="14">The sequence shown here is derived from an EMBL/GenBank/DDBJ whole genome shotgun (WGS) entry which is preliminary data.</text>
</comment>
<dbReference type="InterPro" id="IPR001789">
    <property type="entry name" value="Sig_transdc_resp-reg_receiver"/>
</dbReference>
<dbReference type="GO" id="GO:0006355">
    <property type="term" value="P:regulation of DNA-templated transcription"/>
    <property type="evidence" value="ECO:0007669"/>
    <property type="project" value="InterPro"/>
</dbReference>
<feature type="DNA-binding region" description="OmpR/PhoB-type" evidence="11">
    <location>
        <begin position="138"/>
        <end position="235"/>
    </location>
</feature>
<reference evidence="14 15" key="1">
    <citation type="submission" date="2020-04" db="EMBL/GenBank/DDBJ databases">
        <title>Zoogloea sp. G-4-1-14 isolated from soil.</title>
        <authorList>
            <person name="Dahal R.H."/>
        </authorList>
    </citation>
    <scope>NUCLEOTIDE SEQUENCE [LARGE SCALE GENOMIC DNA]</scope>
    <source>
        <strain evidence="14 15">G-4-1-14</strain>
    </source>
</reference>
<dbReference type="InterPro" id="IPR036388">
    <property type="entry name" value="WH-like_DNA-bd_sf"/>
</dbReference>
<evidence type="ECO:0000313" key="14">
    <source>
        <dbReference type="EMBL" id="NML27821.1"/>
    </source>
</evidence>
<dbReference type="SUPFAM" id="SSF46894">
    <property type="entry name" value="C-terminal effector domain of the bipartite response regulators"/>
    <property type="match status" value="1"/>
</dbReference>
<dbReference type="GO" id="GO:0032993">
    <property type="term" value="C:protein-DNA complex"/>
    <property type="evidence" value="ECO:0007669"/>
    <property type="project" value="TreeGrafter"/>
</dbReference>
<dbReference type="RefSeq" id="WP_169147352.1">
    <property type="nucleotide sequence ID" value="NZ_JABBGA010000018.1"/>
</dbReference>
<dbReference type="Pfam" id="PF00072">
    <property type="entry name" value="Response_reg"/>
    <property type="match status" value="1"/>
</dbReference>
<dbReference type="SMART" id="SM00862">
    <property type="entry name" value="Trans_reg_C"/>
    <property type="match status" value="1"/>
</dbReference>
<dbReference type="InterPro" id="IPR011006">
    <property type="entry name" value="CheY-like_superfamily"/>
</dbReference>
<dbReference type="Pfam" id="PF00486">
    <property type="entry name" value="Trans_reg_C"/>
    <property type="match status" value="1"/>
</dbReference>
<dbReference type="PROSITE" id="PS51755">
    <property type="entry name" value="OMPR_PHOB"/>
    <property type="match status" value="1"/>
</dbReference>
<gene>
    <name evidence="14" type="ORF">HHL15_18860</name>
</gene>
<dbReference type="CDD" id="cd00383">
    <property type="entry name" value="trans_reg_C"/>
    <property type="match status" value="1"/>
</dbReference>
<name>A0A848GEF1_9RHOO</name>
<keyword evidence="5" id="KW-0902">Two-component regulatory system</keyword>
<dbReference type="PROSITE" id="PS50110">
    <property type="entry name" value="RESPONSE_REGULATORY"/>
    <property type="match status" value="1"/>
</dbReference>
<dbReference type="GO" id="GO:0005829">
    <property type="term" value="C:cytosol"/>
    <property type="evidence" value="ECO:0007669"/>
    <property type="project" value="TreeGrafter"/>
</dbReference>
<dbReference type="GO" id="GO:0000976">
    <property type="term" value="F:transcription cis-regulatory region binding"/>
    <property type="evidence" value="ECO:0007669"/>
    <property type="project" value="TreeGrafter"/>
</dbReference>
<feature type="domain" description="Response regulatory" evidence="12">
    <location>
        <begin position="10"/>
        <end position="123"/>
    </location>
</feature>
<evidence type="ECO:0000256" key="1">
    <source>
        <dbReference type="ARBA" id="ARBA00004496"/>
    </source>
</evidence>
<dbReference type="Gene3D" id="1.10.10.10">
    <property type="entry name" value="Winged helix-like DNA-binding domain superfamily/Winged helix DNA-binding domain"/>
    <property type="match status" value="1"/>
</dbReference>
<sequence length="240" mass="26897">MSTTTRTPELIYVVEDEAAIARLIADTLEKFGYRAELFRTAEAFFHGLRHRVPDLVVLDLGLPDMDGMAVLQQLRGKHTCGLLVVTGRSDTYDRVMGLEMGADDYVVKPFEPRELIARVRSILRRYPGQVVMPADPAQRVAEFAGWRFEPGSNTLINPAGQQETLSTAEAQLLSVLLAHPNHILTREQLLGGRDVSALDRSIDLRISRLRRRFEENPQHAKLIKTVYGAGYLLASTVTWS</sequence>
<feature type="modified residue" description="4-aspartylphosphate" evidence="10">
    <location>
        <position position="59"/>
    </location>
</feature>
<keyword evidence="9" id="KW-0804">Transcription</keyword>
<feature type="domain" description="OmpR/PhoB-type" evidence="13">
    <location>
        <begin position="138"/>
        <end position="235"/>
    </location>
</feature>
<evidence type="ECO:0000256" key="3">
    <source>
        <dbReference type="ARBA" id="ARBA00022491"/>
    </source>
</evidence>
<dbReference type="SMART" id="SM00448">
    <property type="entry name" value="REC"/>
    <property type="match status" value="1"/>
</dbReference>
<evidence type="ECO:0000256" key="11">
    <source>
        <dbReference type="PROSITE-ProRule" id="PRU01091"/>
    </source>
</evidence>
<evidence type="ECO:0000259" key="13">
    <source>
        <dbReference type="PROSITE" id="PS51755"/>
    </source>
</evidence>
<dbReference type="EMBL" id="JABBGA010000018">
    <property type="protein sequence ID" value="NML27821.1"/>
    <property type="molecule type" value="Genomic_DNA"/>
</dbReference>
<evidence type="ECO:0000256" key="9">
    <source>
        <dbReference type="ARBA" id="ARBA00023163"/>
    </source>
</evidence>
<dbReference type="AlphaFoldDB" id="A0A848GEF1"/>